<evidence type="ECO:0000313" key="3">
    <source>
        <dbReference type="Proteomes" id="UP000092555"/>
    </source>
</evidence>
<keyword evidence="3" id="KW-1185">Reference proteome</keyword>
<dbReference type="RefSeq" id="XP_018714082.1">
    <property type="nucleotide sequence ID" value="XM_018855539.1"/>
</dbReference>
<keyword evidence="1" id="KW-0812">Transmembrane</keyword>
<feature type="transmembrane region" description="Helical" evidence="1">
    <location>
        <begin position="64"/>
        <end position="88"/>
    </location>
</feature>
<dbReference type="GeneID" id="30028515"/>
<name>A0A1A0HHX2_9ASCO</name>
<gene>
    <name evidence="2" type="ORF">METBIDRAFT_30037</name>
</gene>
<evidence type="ECO:0000313" key="2">
    <source>
        <dbReference type="EMBL" id="OBA23601.1"/>
    </source>
</evidence>
<comment type="caution">
    <text evidence="2">The sequence shown here is derived from an EMBL/GenBank/DDBJ whole genome shotgun (WGS) entry which is preliminary data.</text>
</comment>
<evidence type="ECO:0000256" key="1">
    <source>
        <dbReference type="SAM" id="Phobius"/>
    </source>
</evidence>
<accession>A0A1A0HHX2</accession>
<organism evidence="2 3">
    <name type="scientific">Metschnikowia bicuspidata var. bicuspidata NRRL YB-4993</name>
    <dbReference type="NCBI Taxonomy" id="869754"/>
    <lineage>
        <taxon>Eukaryota</taxon>
        <taxon>Fungi</taxon>
        <taxon>Dikarya</taxon>
        <taxon>Ascomycota</taxon>
        <taxon>Saccharomycotina</taxon>
        <taxon>Pichiomycetes</taxon>
        <taxon>Metschnikowiaceae</taxon>
        <taxon>Metschnikowia</taxon>
    </lineage>
</organism>
<reference evidence="2 3" key="1">
    <citation type="submission" date="2016-05" db="EMBL/GenBank/DDBJ databases">
        <title>Comparative genomics of biotechnologically important yeasts.</title>
        <authorList>
            <consortium name="DOE Joint Genome Institute"/>
            <person name="Riley R."/>
            <person name="Haridas S."/>
            <person name="Wolfe K.H."/>
            <person name="Lopes M.R."/>
            <person name="Hittinger C.T."/>
            <person name="Goker M."/>
            <person name="Salamov A."/>
            <person name="Wisecaver J."/>
            <person name="Long T.M."/>
            <person name="Aerts A.L."/>
            <person name="Barry K."/>
            <person name="Choi C."/>
            <person name="Clum A."/>
            <person name="Coughlan A.Y."/>
            <person name="Deshpande S."/>
            <person name="Douglass A.P."/>
            <person name="Hanson S.J."/>
            <person name="Klenk H.-P."/>
            <person name="LaButti K."/>
            <person name="Lapidus A."/>
            <person name="Lindquist E."/>
            <person name="Lipzen A."/>
            <person name="Meier-kolthoff J.P."/>
            <person name="Ohm R.A."/>
            <person name="Otillar R.P."/>
            <person name="Pangilinan J."/>
            <person name="Peng Y."/>
            <person name="Rokas A."/>
            <person name="Rosa C.A."/>
            <person name="Scheuner C."/>
            <person name="Sibirny A.A."/>
            <person name="Slot J.C."/>
            <person name="Stielow J.B."/>
            <person name="Sun H."/>
            <person name="Kurtzman C.P."/>
            <person name="Blackwell M."/>
            <person name="Grigoriev I.V."/>
            <person name="Jeffries T.W."/>
        </authorList>
    </citation>
    <scope>NUCLEOTIDE SEQUENCE [LARGE SCALE GENOMIC DNA]</scope>
    <source>
        <strain evidence="2 3">NRRL YB-4993</strain>
    </source>
</reference>
<dbReference type="Proteomes" id="UP000092555">
    <property type="component" value="Unassembled WGS sequence"/>
</dbReference>
<proteinExistence type="predicted"/>
<dbReference type="EMBL" id="LXTC01000001">
    <property type="protein sequence ID" value="OBA23601.1"/>
    <property type="molecule type" value="Genomic_DNA"/>
</dbReference>
<keyword evidence="1" id="KW-1133">Transmembrane helix</keyword>
<dbReference type="AlphaFoldDB" id="A0A1A0HHX2"/>
<protein>
    <submittedName>
        <fullName evidence="2">Uncharacterized protein</fullName>
    </submittedName>
</protein>
<sequence>MENIEQYLFDLVALKIQASYNNVNGTVLCELDSDSLIFKLSGILEHSYPIWDYLPLSCFTSATIVFYILYALGAQILYINIFALASFISWKRQLPLAKIFIEIVKILWNGPATIL</sequence>
<dbReference type="OrthoDB" id="4095619at2759"/>
<keyword evidence="1" id="KW-0472">Membrane</keyword>